<reference evidence="9 10" key="1">
    <citation type="journal article" date="2014" name="Genome Announc.">
        <title>Draft Genome Sequence of Cytophaga fermentans JCM 21142T, a Facultative Anaerobe Isolated from Marine Mud.</title>
        <authorList>
            <person name="Starns D."/>
            <person name="Oshima K."/>
            <person name="Suda W."/>
            <person name="Iino T."/>
            <person name="Yuki M."/>
            <person name="Inoue J."/>
            <person name="Kitamura K."/>
            <person name="Iida T."/>
            <person name="Darby A."/>
            <person name="Hattori M."/>
            <person name="Ohkuma M."/>
        </authorList>
    </citation>
    <scope>NUCLEOTIDE SEQUENCE [LARGE SCALE GENOMIC DNA]</scope>
    <source>
        <strain evidence="9 10">JCM 21142</strain>
    </source>
</reference>
<dbReference type="Proteomes" id="UP000019402">
    <property type="component" value="Unassembled WGS sequence"/>
</dbReference>
<accession>W7YBY7</accession>
<proteinExistence type="inferred from homology"/>
<dbReference type="eggNOG" id="COG3507">
    <property type="taxonomic scope" value="Bacteria"/>
</dbReference>
<dbReference type="PANTHER" id="PTHR43772:SF2">
    <property type="entry name" value="PUTATIVE (AFU_ORTHOLOGUE AFUA_2G04480)-RELATED"/>
    <property type="match status" value="1"/>
</dbReference>
<evidence type="ECO:0000256" key="4">
    <source>
        <dbReference type="ARBA" id="ARBA00023277"/>
    </source>
</evidence>
<evidence type="ECO:0000313" key="10">
    <source>
        <dbReference type="Proteomes" id="UP000019402"/>
    </source>
</evidence>
<keyword evidence="2" id="KW-0858">Xylan degradation</keyword>
<dbReference type="GO" id="GO:0004553">
    <property type="term" value="F:hydrolase activity, hydrolyzing O-glycosyl compounds"/>
    <property type="evidence" value="ECO:0007669"/>
    <property type="project" value="InterPro"/>
</dbReference>
<dbReference type="PANTHER" id="PTHR43772">
    <property type="entry name" value="ENDO-1,4-BETA-XYLANASE"/>
    <property type="match status" value="1"/>
</dbReference>
<name>W7YBY7_9BACT</name>
<keyword evidence="3 7" id="KW-0378">Hydrolase</keyword>
<evidence type="ECO:0000256" key="6">
    <source>
        <dbReference type="PIRSR" id="PIRSR606710-2"/>
    </source>
</evidence>
<evidence type="ECO:0000256" key="8">
    <source>
        <dbReference type="SAM" id="SignalP"/>
    </source>
</evidence>
<dbReference type="InterPro" id="IPR006710">
    <property type="entry name" value="Glyco_hydro_43"/>
</dbReference>
<evidence type="ECO:0000313" key="9">
    <source>
        <dbReference type="EMBL" id="GAF01996.1"/>
    </source>
</evidence>
<dbReference type="GO" id="GO:0045493">
    <property type="term" value="P:xylan catabolic process"/>
    <property type="evidence" value="ECO:0007669"/>
    <property type="project" value="UniProtKB-KW"/>
</dbReference>
<keyword evidence="4" id="KW-0119">Carbohydrate metabolism</keyword>
<dbReference type="Gene3D" id="2.115.10.20">
    <property type="entry name" value="Glycosyl hydrolase domain, family 43"/>
    <property type="match status" value="1"/>
</dbReference>
<feature type="chain" id="PRO_5004907247" evidence="8">
    <location>
        <begin position="23"/>
        <end position="317"/>
    </location>
</feature>
<evidence type="ECO:0000256" key="2">
    <source>
        <dbReference type="ARBA" id="ARBA00022651"/>
    </source>
</evidence>
<comment type="similarity">
    <text evidence="1 7">Belongs to the glycosyl hydrolase 43 family.</text>
</comment>
<dbReference type="Pfam" id="PF04616">
    <property type="entry name" value="Glyco_hydro_43"/>
    <property type="match status" value="1"/>
</dbReference>
<dbReference type="OrthoDB" id="9763933at2"/>
<comment type="caution">
    <text evidence="9">The sequence shown here is derived from an EMBL/GenBank/DDBJ whole genome shotgun (WGS) entry which is preliminary data.</text>
</comment>
<keyword evidence="10" id="KW-1185">Reference proteome</keyword>
<evidence type="ECO:0000256" key="7">
    <source>
        <dbReference type="RuleBase" id="RU361187"/>
    </source>
</evidence>
<feature type="site" description="Important for catalytic activity, responsible for pKa modulation of the active site Glu and correct orientation of both the proton donor and substrate" evidence="6">
    <location>
        <position position="147"/>
    </location>
</feature>
<evidence type="ECO:0000256" key="1">
    <source>
        <dbReference type="ARBA" id="ARBA00009865"/>
    </source>
</evidence>
<dbReference type="EMBL" id="BAMD01000004">
    <property type="protein sequence ID" value="GAF01996.1"/>
    <property type="molecule type" value="Genomic_DNA"/>
</dbReference>
<keyword evidence="5 7" id="KW-0326">Glycosidase</keyword>
<dbReference type="InterPro" id="IPR052176">
    <property type="entry name" value="Glycosyl_Hydrlase_43_Enz"/>
</dbReference>
<keyword evidence="8" id="KW-0732">Signal</keyword>
<evidence type="ECO:0000256" key="5">
    <source>
        <dbReference type="ARBA" id="ARBA00023295"/>
    </source>
</evidence>
<dbReference type="RefSeq" id="WP_052343063.1">
    <property type="nucleotide sequence ID" value="NZ_BAMD01000004.1"/>
</dbReference>
<protein>
    <submittedName>
        <fullName evidence="9">Arabinoxylan arabinofuranohydrolase</fullName>
    </submittedName>
</protein>
<keyword evidence="2" id="KW-0624">Polysaccharide degradation</keyword>
<dbReference type="InterPro" id="IPR023296">
    <property type="entry name" value="Glyco_hydro_beta-prop_sf"/>
</dbReference>
<dbReference type="CDD" id="cd08990">
    <property type="entry name" value="GH43_AXH_like"/>
    <property type="match status" value="1"/>
</dbReference>
<dbReference type="STRING" id="869213.GCA_000517085_01488"/>
<dbReference type="AlphaFoldDB" id="W7YBY7"/>
<sequence length="317" mass="36618">MIKRGKMLLFGLFALALIVGNAQNPILKKGEPNFLYIADPAAEVYNGKVYLYCSHDVDTAINYSTMQDYVVLETEDMVTWKNHGVVLKPREFSWAHGQMNAPDVAYKDGWYYFYFPFNKTHIGVAKSRHPEGPWQEAVTDKITSIFDPTVFVDDDGQAYIYGNDAKIDIGDKGKHIMGALLKDNMIELDGEWQRLSEETVNEAVHCFKRNGKYYFMGRKGWRTAYWMADSPLPNEKYADFMGFITKTQKDAPTHMSAIEFNKQWYFFYQRGDVNDGTFFRRSACFEKMSFFEDGRIKPIEYTLDEGVVLNEPVTPIK</sequence>
<dbReference type="SUPFAM" id="SSF75005">
    <property type="entry name" value="Arabinanase/levansucrase/invertase"/>
    <property type="match status" value="1"/>
</dbReference>
<gene>
    <name evidence="9" type="ORF">JCM21142_1621</name>
</gene>
<evidence type="ECO:0000256" key="3">
    <source>
        <dbReference type="ARBA" id="ARBA00022801"/>
    </source>
</evidence>
<organism evidence="9 10">
    <name type="scientific">Saccharicrinis fermentans DSM 9555 = JCM 21142</name>
    <dbReference type="NCBI Taxonomy" id="869213"/>
    <lineage>
        <taxon>Bacteria</taxon>
        <taxon>Pseudomonadati</taxon>
        <taxon>Bacteroidota</taxon>
        <taxon>Bacteroidia</taxon>
        <taxon>Marinilabiliales</taxon>
        <taxon>Marinilabiliaceae</taxon>
        <taxon>Saccharicrinis</taxon>
    </lineage>
</organism>
<feature type="signal peptide" evidence="8">
    <location>
        <begin position="1"/>
        <end position="22"/>
    </location>
</feature>